<evidence type="ECO:0000313" key="2">
    <source>
        <dbReference type="EMBL" id="HHF98338.1"/>
    </source>
</evidence>
<feature type="domain" description="Metallo-beta-lactamase" evidence="1">
    <location>
        <begin position="37"/>
        <end position="99"/>
    </location>
</feature>
<protein>
    <submittedName>
        <fullName evidence="2">MBL fold metallo-hydrolase</fullName>
    </submittedName>
</protein>
<evidence type="ECO:0000259" key="1">
    <source>
        <dbReference type="Pfam" id="PF00753"/>
    </source>
</evidence>
<name>A0A7V5HYQ4_UNCAE</name>
<gene>
    <name evidence="2" type="ORF">ENL39_02490</name>
</gene>
<dbReference type="PANTHER" id="PTHR43546">
    <property type="entry name" value="UPF0173 METAL-DEPENDENT HYDROLASE MJ1163-RELATED"/>
    <property type="match status" value="1"/>
</dbReference>
<dbReference type="PANTHER" id="PTHR43546:SF4">
    <property type="entry name" value="UPF0282 PROTEIN MJ1629"/>
    <property type="match status" value="1"/>
</dbReference>
<dbReference type="InterPro" id="IPR050114">
    <property type="entry name" value="UPF0173_UPF0282_UlaG_hydrolase"/>
</dbReference>
<dbReference type="AlphaFoldDB" id="A0A7V5HYQ4"/>
<dbReference type="Pfam" id="PF00753">
    <property type="entry name" value="Lactamase_B"/>
    <property type="match status" value="1"/>
</dbReference>
<dbReference type="InterPro" id="IPR036866">
    <property type="entry name" value="RibonucZ/Hydroxyglut_hydro"/>
</dbReference>
<reference evidence="2" key="1">
    <citation type="journal article" date="2020" name="mSystems">
        <title>Genome- and Community-Level Interaction Insights into Carbon Utilization and Element Cycling Functions of Hydrothermarchaeota in Hydrothermal Sediment.</title>
        <authorList>
            <person name="Zhou Z."/>
            <person name="Liu Y."/>
            <person name="Xu W."/>
            <person name="Pan J."/>
            <person name="Luo Z.H."/>
            <person name="Li M."/>
        </authorList>
    </citation>
    <scope>NUCLEOTIDE SEQUENCE [LARGE SCALE GENOMIC DNA]</scope>
    <source>
        <strain evidence="2">HyVt-92</strain>
    </source>
</reference>
<dbReference type="EMBL" id="DRTT01000077">
    <property type="protein sequence ID" value="HHF98338.1"/>
    <property type="molecule type" value="Genomic_DNA"/>
</dbReference>
<organism evidence="2">
    <name type="scientific">Aerophobetes bacterium</name>
    <dbReference type="NCBI Taxonomy" id="2030807"/>
    <lineage>
        <taxon>Bacteria</taxon>
        <taxon>Candidatus Aerophobota</taxon>
    </lineage>
</organism>
<dbReference type="InterPro" id="IPR001279">
    <property type="entry name" value="Metallo-B-lactamas"/>
</dbReference>
<dbReference type="SUPFAM" id="SSF56281">
    <property type="entry name" value="Metallo-hydrolase/oxidoreductase"/>
    <property type="match status" value="1"/>
</dbReference>
<accession>A0A7V5HYQ4</accession>
<dbReference type="Proteomes" id="UP000886070">
    <property type="component" value="Unassembled WGS sequence"/>
</dbReference>
<comment type="caution">
    <text evidence="2">The sequence shown here is derived from an EMBL/GenBank/DDBJ whole genome shotgun (WGS) entry which is preliminary data.</text>
</comment>
<sequence>MEKEFLNLENNFWERHPVSFKKFKVYPVWFDSMGAKSSCILIETPETKILVDPGASGMQPAYPLPEEEKSKLREKALKCIKEASKRADIIFISHYHYDHHFLPEEAGEVYKGKTLWIKNPNLWINFSQWKRARLFLKQLLGEKIEKIYTSKTYLPRLKDPLEDLPISSTRNYGSYQERKNELIEKGRDWLFRLYKKWRKEPWISEKKLRKHKILFADGKSFKVGATKIKATPPLFHGIEYDRLGWVTALVVERAGIKLLYTSDLQGPVIEDYAFWIAKERPSILILDGPSTYLLGYMLNLINLERCIKNLLYILDHTFPRVFILDHHLLRDIRYRERIDSVYRFAKRKNKKILTAAEWYKKTPLILQIKQHLELKTKDKTV</sequence>
<proteinExistence type="inferred from homology"/>
<dbReference type="HAMAP" id="MF_01406">
    <property type="entry name" value="UPF0282"/>
    <property type="match status" value="1"/>
</dbReference>
<dbReference type="Gene3D" id="3.60.15.10">
    <property type="entry name" value="Ribonuclease Z/Hydroxyacylglutathione hydrolase-like"/>
    <property type="match status" value="1"/>
</dbReference>
<dbReference type="InterPro" id="IPR014426">
    <property type="entry name" value="UPF0282_hydrls"/>
</dbReference>